<accession>A0AAV4JY48</accession>
<keyword evidence="2" id="KW-1185">Reference proteome</keyword>
<dbReference type="AlphaFoldDB" id="A0AAV4JY48"/>
<comment type="caution">
    <text evidence="1">The sequence shown here is derived from an EMBL/GenBank/DDBJ whole genome shotgun (WGS) entry which is preliminary data.</text>
</comment>
<proteinExistence type="predicted"/>
<protein>
    <submittedName>
        <fullName evidence="1">Uncharacterized protein</fullName>
    </submittedName>
</protein>
<organism evidence="1 2">
    <name type="scientific">Elysia marginata</name>
    <dbReference type="NCBI Taxonomy" id="1093978"/>
    <lineage>
        <taxon>Eukaryota</taxon>
        <taxon>Metazoa</taxon>
        <taxon>Spiralia</taxon>
        <taxon>Lophotrochozoa</taxon>
        <taxon>Mollusca</taxon>
        <taxon>Gastropoda</taxon>
        <taxon>Heterobranchia</taxon>
        <taxon>Euthyneura</taxon>
        <taxon>Panpulmonata</taxon>
        <taxon>Sacoglossa</taxon>
        <taxon>Placobranchoidea</taxon>
        <taxon>Plakobranchidae</taxon>
        <taxon>Elysia</taxon>
    </lineage>
</organism>
<reference evidence="1 2" key="1">
    <citation type="journal article" date="2021" name="Elife">
        <title>Chloroplast acquisition without the gene transfer in kleptoplastic sea slugs, Plakobranchus ocellatus.</title>
        <authorList>
            <person name="Maeda T."/>
            <person name="Takahashi S."/>
            <person name="Yoshida T."/>
            <person name="Shimamura S."/>
            <person name="Takaki Y."/>
            <person name="Nagai Y."/>
            <person name="Toyoda A."/>
            <person name="Suzuki Y."/>
            <person name="Arimoto A."/>
            <person name="Ishii H."/>
            <person name="Satoh N."/>
            <person name="Nishiyama T."/>
            <person name="Hasebe M."/>
            <person name="Maruyama T."/>
            <person name="Minagawa J."/>
            <person name="Obokata J."/>
            <person name="Shigenobu S."/>
        </authorList>
    </citation>
    <scope>NUCLEOTIDE SEQUENCE [LARGE SCALE GENOMIC DNA]</scope>
</reference>
<name>A0AAV4JY48_9GAST</name>
<evidence type="ECO:0000313" key="1">
    <source>
        <dbReference type="EMBL" id="GFS26276.1"/>
    </source>
</evidence>
<dbReference type="EMBL" id="BMAT01010404">
    <property type="protein sequence ID" value="GFS26276.1"/>
    <property type="molecule type" value="Genomic_DNA"/>
</dbReference>
<gene>
    <name evidence="1" type="ORF">ElyMa_005208500</name>
</gene>
<evidence type="ECO:0000313" key="2">
    <source>
        <dbReference type="Proteomes" id="UP000762676"/>
    </source>
</evidence>
<dbReference type="Proteomes" id="UP000762676">
    <property type="component" value="Unassembled WGS sequence"/>
</dbReference>
<sequence>MKLFQRLKGKIEIASFIDVNLNAGDIDIAHRVGKPTGNKNRPIIVWLVHLKMKSARLQNRAELTGRPIVLVEDLTYENVKLLNQVRGFNYVERSWSMDGVVYDKNPQGKIVRVNTHDSD</sequence>